<feature type="compositionally biased region" description="Acidic residues" evidence="1">
    <location>
        <begin position="172"/>
        <end position="183"/>
    </location>
</feature>
<feature type="compositionally biased region" description="Polar residues" evidence="1">
    <location>
        <begin position="518"/>
        <end position="529"/>
    </location>
</feature>
<dbReference type="Proteomes" id="UP000092993">
    <property type="component" value="Unassembled WGS sequence"/>
</dbReference>
<protein>
    <submittedName>
        <fullName evidence="2">Uncharacterized protein</fullName>
    </submittedName>
</protein>
<evidence type="ECO:0000313" key="3">
    <source>
        <dbReference type="Proteomes" id="UP000092993"/>
    </source>
</evidence>
<feature type="compositionally biased region" description="Polar residues" evidence="1">
    <location>
        <begin position="188"/>
        <end position="203"/>
    </location>
</feature>
<feature type="region of interest" description="Disordered" evidence="1">
    <location>
        <begin position="143"/>
        <end position="203"/>
    </location>
</feature>
<feature type="region of interest" description="Disordered" evidence="1">
    <location>
        <begin position="219"/>
        <end position="325"/>
    </location>
</feature>
<accession>A0A1C7M4Y6</accession>
<dbReference type="STRING" id="5627.A0A1C7M4Y6"/>
<feature type="compositionally biased region" description="Low complexity" evidence="1">
    <location>
        <begin position="305"/>
        <end position="319"/>
    </location>
</feature>
<dbReference type="OMA" id="VQMLGRR"/>
<evidence type="ECO:0000256" key="1">
    <source>
        <dbReference type="SAM" id="MobiDB-lite"/>
    </source>
</evidence>
<comment type="caution">
    <text evidence="2">The sequence shown here is derived from an EMBL/GenBank/DDBJ whole genome shotgun (WGS) entry which is preliminary data.</text>
</comment>
<dbReference type="Gene3D" id="3.90.180.10">
    <property type="entry name" value="Medium-chain alcohol dehydrogenases, catalytic domain"/>
    <property type="match status" value="2"/>
</dbReference>
<dbReference type="SUPFAM" id="SSF50129">
    <property type="entry name" value="GroES-like"/>
    <property type="match status" value="1"/>
</dbReference>
<organism evidence="2 3">
    <name type="scientific">Grifola frondosa</name>
    <name type="common">Maitake</name>
    <name type="synonym">Polyporus frondosus</name>
    <dbReference type="NCBI Taxonomy" id="5627"/>
    <lineage>
        <taxon>Eukaryota</taxon>
        <taxon>Fungi</taxon>
        <taxon>Dikarya</taxon>
        <taxon>Basidiomycota</taxon>
        <taxon>Agaricomycotina</taxon>
        <taxon>Agaricomycetes</taxon>
        <taxon>Polyporales</taxon>
        <taxon>Grifolaceae</taxon>
        <taxon>Grifola</taxon>
    </lineage>
</organism>
<keyword evidence="3" id="KW-1185">Reference proteome</keyword>
<dbReference type="OrthoDB" id="201656at2759"/>
<dbReference type="PANTHER" id="PTHR11695">
    <property type="entry name" value="ALCOHOL DEHYDROGENASE RELATED"/>
    <property type="match status" value="1"/>
</dbReference>
<gene>
    <name evidence="2" type="ORF">A0H81_08180</name>
</gene>
<dbReference type="AlphaFoldDB" id="A0A1C7M4Y6"/>
<dbReference type="EMBL" id="LUGG01000010">
    <property type="protein sequence ID" value="OBZ71818.1"/>
    <property type="molecule type" value="Genomic_DNA"/>
</dbReference>
<feature type="compositionally biased region" description="Low complexity" evidence="1">
    <location>
        <begin position="221"/>
        <end position="250"/>
    </location>
</feature>
<feature type="compositionally biased region" description="Low complexity" evidence="1">
    <location>
        <begin position="487"/>
        <end position="502"/>
    </location>
</feature>
<feature type="compositionally biased region" description="Polar residues" evidence="1">
    <location>
        <begin position="258"/>
        <end position="276"/>
    </location>
</feature>
<dbReference type="Gene3D" id="3.40.50.720">
    <property type="entry name" value="NAD(P)-binding Rossmann-like Domain"/>
    <property type="match status" value="1"/>
</dbReference>
<evidence type="ECO:0000313" key="2">
    <source>
        <dbReference type="EMBL" id="OBZ71818.1"/>
    </source>
</evidence>
<name>A0A1C7M4Y6_GRIFR</name>
<dbReference type="InterPro" id="IPR050700">
    <property type="entry name" value="YIM1/Zinc_Alcohol_DH_Fams"/>
</dbReference>
<dbReference type="GO" id="GO:0005739">
    <property type="term" value="C:mitochondrion"/>
    <property type="evidence" value="ECO:0007669"/>
    <property type="project" value="TreeGrafter"/>
</dbReference>
<dbReference type="InterPro" id="IPR011032">
    <property type="entry name" value="GroES-like_sf"/>
</dbReference>
<feature type="compositionally biased region" description="Polar residues" evidence="1">
    <location>
        <begin position="413"/>
        <end position="425"/>
    </location>
</feature>
<sequence length="1122" mass="120355">MFLGLTILGTYAMIPSDGMHSRTRLYIAGELCNAIYVDDIRMRNAGGAWYAGQPSQTYCQLAEKEYYSTKHELIRIATSGEDLALGDQAETFVQGPTLRDSVSETGHSHLHAGTLLTLDPHSQAEGSASCVRVERDTNHHASHFSHNAHIYLNSPPSRRPGHPISDHKDHDGDPEDSSDDDTDIFYTPRSTVYSSPRASRQSSAMMLEPQALANALLPLHPRSSSPEPDSPSVSRTPSDSSISSAGSSSSGHDDNGSLFSSPSRITSSTRMTTPNGSDRGVRKASQELVETITITSSSRPRGHAAARSATSSTLPSSSRSMRRRSREEAQLLMYTDEDWAKDVRWLAPPKIAQSQHRHSRTLPPDFYLTVPSVAPSYSRPGTRSRAKADRTSKHSRTSRGRMSALWEEDESECSTTGTGLSSSEPSRAPTPVLETPRSTPPSPLAQKALTAPLSSSADHSAKASEPDSPSPDARLLEYARGHRRTLSSSSSPGPTSIPTASTAKLPTHTLPTPFPAMSPSSPQNGYTSLTLPHAGYANAKGKTTAEGHVDLVRAGIAQSSMATIEVIRGASAIAPLPSNPKKGRAPSATPMHLQGALPLPVAFTAHLAPPTYVPESHVLVQVFAVGLDGLDSLIVYEKSGGAPGSGVVKGAGFVPGRSFVGRAVECGWKVKEEVCKRGEWVLGLLDVRKVSGFPCHTAQTRCSALAEFILVERHRVHRAPQPRPRNPTLFPARRRTHARAYSLPTSQHSALHSSQLAPAPSPLTLEELALLPLSGIFAHRAIRTFGDVLTAFARYTDDSARRPRALILHGHDGAGAMAVQMLGRRGVSVSVQVPQSAVRDDAEDGATVQVARSGAQKSQACSRSEQVEARLRSWGAEGICIGEPLDVLGNLADEGESFDMILDTVGGVAIWEAAQQVLLLDPSATSSASSKSTSVSLSSTAESAASVDMQPGRSQTQFTTLVGDTPGRAIPTAHDNLRSGLRSLRRAMGPTKGAGQKKAKEAKRSVGYTWVSVAVDVDFEGEDIRDSLDAVVAMAEQGWLRPWIGQGEEDADEGRVVPFERAPEVFRRSVTAREGSSLMGEPASSRLLASRIIYFRSYYLRSSAFWNPCHGPSNRLICRSFS</sequence>
<feature type="region of interest" description="Disordered" evidence="1">
    <location>
        <begin position="351"/>
        <end position="529"/>
    </location>
</feature>
<proteinExistence type="predicted"/>
<dbReference type="PANTHER" id="PTHR11695:SF294">
    <property type="entry name" value="RETICULON-4-INTERACTING PROTEIN 1, MITOCHONDRIAL"/>
    <property type="match status" value="1"/>
</dbReference>
<reference evidence="2 3" key="1">
    <citation type="submission" date="2016-03" db="EMBL/GenBank/DDBJ databases">
        <title>Whole genome sequencing of Grifola frondosa 9006-11.</title>
        <authorList>
            <person name="Min B."/>
            <person name="Park H."/>
            <person name="Kim J.-G."/>
            <person name="Cho H."/>
            <person name="Oh Y.-L."/>
            <person name="Kong W.-S."/>
            <person name="Choi I.-G."/>
        </authorList>
    </citation>
    <scope>NUCLEOTIDE SEQUENCE [LARGE SCALE GENOMIC DNA]</scope>
    <source>
        <strain evidence="2 3">9006-11</strain>
    </source>
</reference>